<organism evidence="1 2">
    <name type="scientific">Sphagnurus paluster</name>
    <dbReference type="NCBI Taxonomy" id="117069"/>
    <lineage>
        <taxon>Eukaryota</taxon>
        <taxon>Fungi</taxon>
        <taxon>Dikarya</taxon>
        <taxon>Basidiomycota</taxon>
        <taxon>Agaricomycotina</taxon>
        <taxon>Agaricomycetes</taxon>
        <taxon>Agaricomycetidae</taxon>
        <taxon>Agaricales</taxon>
        <taxon>Tricholomatineae</taxon>
        <taxon>Lyophyllaceae</taxon>
        <taxon>Sphagnurus</taxon>
    </lineage>
</organism>
<reference evidence="1" key="2">
    <citation type="submission" date="2021-10" db="EMBL/GenBank/DDBJ databases">
        <title>Phylogenomics reveals ancestral predisposition of the termite-cultivated fungus Termitomyces towards a domesticated lifestyle.</title>
        <authorList>
            <person name="Auxier B."/>
            <person name="Grum-Grzhimaylo A."/>
            <person name="Cardenas M.E."/>
            <person name="Lodge J.D."/>
            <person name="Laessoe T."/>
            <person name="Pedersen O."/>
            <person name="Smith M.E."/>
            <person name="Kuyper T.W."/>
            <person name="Franco-Molano E.A."/>
            <person name="Baroni T.J."/>
            <person name="Aanen D.K."/>
        </authorList>
    </citation>
    <scope>NUCLEOTIDE SEQUENCE</scope>
    <source>
        <strain evidence="1">D49</strain>
    </source>
</reference>
<evidence type="ECO:0008006" key="3">
    <source>
        <dbReference type="Google" id="ProtNLM"/>
    </source>
</evidence>
<protein>
    <recommendedName>
        <fullName evidence="3">Transcription factor domain-containing protein</fullName>
    </recommendedName>
</protein>
<comment type="caution">
    <text evidence="1">The sequence shown here is derived from an EMBL/GenBank/DDBJ whole genome shotgun (WGS) entry which is preliminary data.</text>
</comment>
<evidence type="ECO:0000313" key="1">
    <source>
        <dbReference type="EMBL" id="KAG5652702.1"/>
    </source>
</evidence>
<dbReference type="Proteomes" id="UP000717328">
    <property type="component" value="Unassembled WGS sequence"/>
</dbReference>
<dbReference type="EMBL" id="JABCKI010000104">
    <property type="protein sequence ID" value="KAG5652702.1"/>
    <property type="molecule type" value="Genomic_DNA"/>
</dbReference>
<sequence length="236" mass="26214">MDRSQYIDAFWAVYTINVYLAVIQGPGAMYSLDYHTVDVPWPLEKKGSEVQKLSLIHAAVDENQERSTTYFNTEFLRLDTFIMEFQRALTSFTPSQTSTSPSSVYLYIATQMLVCTALIKLHSPFVSSLEPGRFGPARQQGLHATKVIADLTRTHLVYGSESSAMVADPVIGLAWTAVYEFFLLLAGSFAGTDSKDDCSLAAFEAFDTILNSFSVYSEEVPLLSKPLFCLSISSYD</sequence>
<name>A0A9P7GT68_9AGAR</name>
<proteinExistence type="predicted"/>
<dbReference type="OrthoDB" id="2309723at2759"/>
<accession>A0A9P7GT68</accession>
<dbReference type="AlphaFoldDB" id="A0A9P7GT68"/>
<reference evidence="1" key="1">
    <citation type="submission" date="2021-02" db="EMBL/GenBank/DDBJ databases">
        <authorList>
            <person name="Nieuwenhuis M."/>
            <person name="Van De Peppel L.J.J."/>
        </authorList>
    </citation>
    <scope>NUCLEOTIDE SEQUENCE</scope>
    <source>
        <strain evidence="1">D49</strain>
    </source>
</reference>
<gene>
    <name evidence="1" type="ORF">H0H81_004015</name>
</gene>
<evidence type="ECO:0000313" key="2">
    <source>
        <dbReference type="Proteomes" id="UP000717328"/>
    </source>
</evidence>
<keyword evidence="2" id="KW-1185">Reference proteome</keyword>